<protein>
    <recommendedName>
        <fullName evidence="2">SprT-like domain-containing protein</fullName>
    </recommendedName>
</protein>
<reference evidence="3 4" key="1">
    <citation type="journal article" date="2014" name="Proc. Natl. Acad. Sci. U.S.A.">
        <title>Trajectory and genomic determinants of fungal-pathogen speciation and host adaptation.</title>
        <authorList>
            <person name="Hu X."/>
            <person name="Xiao G."/>
            <person name="Zheng P."/>
            <person name="Shang Y."/>
            <person name="Su Y."/>
            <person name="Zhang X."/>
            <person name="Liu X."/>
            <person name="Zhan S."/>
            <person name="St Leger R.J."/>
            <person name="Wang C."/>
        </authorList>
    </citation>
    <scope>NUCLEOTIDE SEQUENCE [LARGE SCALE GENOMIC DNA]</scope>
    <source>
        <strain evidence="3 4">ARSEF 1941</strain>
    </source>
</reference>
<feature type="region of interest" description="Disordered" evidence="1">
    <location>
        <begin position="130"/>
        <end position="152"/>
    </location>
</feature>
<dbReference type="GO" id="GO:0006950">
    <property type="term" value="P:response to stress"/>
    <property type="evidence" value="ECO:0007669"/>
    <property type="project" value="UniProtKB-ARBA"/>
</dbReference>
<feature type="compositionally biased region" description="Basic and acidic residues" evidence="1">
    <location>
        <begin position="139"/>
        <end position="152"/>
    </location>
</feature>
<organism evidence="3 4">
    <name type="scientific">Metarhizium album (strain ARSEF 1941)</name>
    <dbReference type="NCBI Taxonomy" id="1081103"/>
    <lineage>
        <taxon>Eukaryota</taxon>
        <taxon>Fungi</taxon>
        <taxon>Dikarya</taxon>
        <taxon>Ascomycota</taxon>
        <taxon>Pezizomycotina</taxon>
        <taxon>Sordariomycetes</taxon>
        <taxon>Hypocreomycetidae</taxon>
        <taxon>Hypocreales</taxon>
        <taxon>Clavicipitaceae</taxon>
        <taxon>Metarhizium</taxon>
    </lineage>
</organism>
<sequence length="416" mass="47195">MSFWVVERQSRSPLLDGSCTACRHVDYRDFSINTGTHDDDYCSIHGRIKNPHWHPDNSYDNGCQYAFHEHVAQQHSVPVPKLAFLVIHQGDDCLSTPSPSPSPKPPSLDDASNAFHTRSAIPVPLERTESGLSISSDASAHHDDSSTDHDRYGHSLEDLEAARLVRQHISSYRRRFPDSQPERILKALINPKSRGAEFRLDNDALQSIFSASNELFFASRLTRRVAWDWSHSASQQYDNHIVGTTALRRSARLGGWETLIVLSSPILRDNQYNRRLLISTFLHEMIHSFMFVTCGLKAKQFGGHTDGFREIAGIIDDWAGKNCLHLRDMEADLSRWRGDDFSAGDHARGLDYINDTAQAHFEQADWNGRCQAHKYGDYLQPTYPRGRAAQEEWNWNTQEGFGEGSQYVANLQYVPG</sequence>
<dbReference type="RefSeq" id="XP_040677881.1">
    <property type="nucleotide sequence ID" value="XM_040824169.1"/>
</dbReference>
<feature type="domain" description="SprT-like" evidence="2">
    <location>
        <begin position="205"/>
        <end position="319"/>
    </location>
</feature>
<dbReference type="Pfam" id="PF10263">
    <property type="entry name" value="SprT-like"/>
    <property type="match status" value="1"/>
</dbReference>
<proteinExistence type="predicted"/>
<accession>A0A0B2WV96</accession>
<feature type="region of interest" description="Disordered" evidence="1">
    <location>
        <begin position="93"/>
        <end position="113"/>
    </location>
</feature>
<dbReference type="EMBL" id="AZHE01000013">
    <property type="protein sequence ID" value="KHN96815.1"/>
    <property type="molecule type" value="Genomic_DNA"/>
</dbReference>
<evidence type="ECO:0000313" key="4">
    <source>
        <dbReference type="Proteomes" id="UP000030816"/>
    </source>
</evidence>
<dbReference type="AlphaFoldDB" id="A0A0B2WV96"/>
<name>A0A0B2WV96_METAS</name>
<keyword evidence="4" id="KW-1185">Reference proteome</keyword>
<dbReference type="GeneID" id="63739826"/>
<evidence type="ECO:0000259" key="2">
    <source>
        <dbReference type="Pfam" id="PF10263"/>
    </source>
</evidence>
<evidence type="ECO:0000256" key="1">
    <source>
        <dbReference type="SAM" id="MobiDB-lite"/>
    </source>
</evidence>
<gene>
    <name evidence="3" type="ORF">MAM_05371</name>
</gene>
<comment type="caution">
    <text evidence="3">The sequence shown here is derived from an EMBL/GenBank/DDBJ whole genome shotgun (WGS) entry which is preliminary data.</text>
</comment>
<dbReference type="STRING" id="1081103.A0A0B2WV96"/>
<evidence type="ECO:0000313" key="3">
    <source>
        <dbReference type="EMBL" id="KHN96815.1"/>
    </source>
</evidence>
<dbReference type="Proteomes" id="UP000030816">
    <property type="component" value="Unassembled WGS sequence"/>
</dbReference>
<dbReference type="InterPro" id="IPR006640">
    <property type="entry name" value="SprT-like_domain"/>
</dbReference>
<dbReference type="HOGENOM" id="CLU_034476_1_0_1"/>
<dbReference type="OrthoDB" id="5236983at2759"/>